<protein>
    <submittedName>
        <fullName evidence="1">Uncharacterized protein</fullName>
    </submittedName>
</protein>
<reference evidence="1" key="1">
    <citation type="submission" date="2021-01" db="EMBL/GenBank/DDBJ databases">
        <authorList>
            <consortium name="Genoscope - CEA"/>
            <person name="William W."/>
        </authorList>
    </citation>
    <scope>NUCLEOTIDE SEQUENCE</scope>
</reference>
<comment type="caution">
    <text evidence="1">The sequence shown here is derived from an EMBL/GenBank/DDBJ whole genome shotgun (WGS) entry which is preliminary data.</text>
</comment>
<dbReference type="OrthoDB" id="10316246at2759"/>
<organism evidence="1 2">
    <name type="scientific">Paramecium octaurelia</name>
    <dbReference type="NCBI Taxonomy" id="43137"/>
    <lineage>
        <taxon>Eukaryota</taxon>
        <taxon>Sar</taxon>
        <taxon>Alveolata</taxon>
        <taxon>Ciliophora</taxon>
        <taxon>Intramacronucleata</taxon>
        <taxon>Oligohymenophorea</taxon>
        <taxon>Peniculida</taxon>
        <taxon>Parameciidae</taxon>
        <taxon>Paramecium</taxon>
    </lineage>
</organism>
<accession>A0A8S1U9S5</accession>
<evidence type="ECO:0000313" key="1">
    <source>
        <dbReference type="EMBL" id="CAD8160827.1"/>
    </source>
</evidence>
<dbReference type="Proteomes" id="UP000683925">
    <property type="component" value="Unassembled WGS sequence"/>
</dbReference>
<proteinExistence type="predicted"/>
<dbReference type="AlphaFoldDB" id="A0A8S1U9S5"/>
<keyword evidence="2" id="KW-1185">Reference proteome</keyword>
<gene>
    <name evidence="1" type="ORF">POCTA_138.1.T0390057</name>
</gene>
<sequence>MSNNIFDTDFSLSRKFKIRVKGNGQVSHTINSSKKNLKQSTSFSVPILQEIIEGEKKPQTKLNYSFQGKEESTTSTFYYNFSKTLDFELNFSNYGDKLRFYIHKSFRISDNEVSLSSRIDNQSLHFQQKLSRKIENQHFDFSGDTEFDFLKKSFKFQTLHFNYKFNDKKKLISFRSSFLKGRNCELEYQKFINKNLSAGFQISLDSHKHFHYLIGLQKQIRNLSFCGVYNFNKKSLAVGLIQKYSKMLEFRMASRIPFSNKDYPFGFAVKLNI</sequence>
<evidence type="ECO:0000313" key="2">
    <source>
        <dbReference type="Proteomes" id="UP000683925"/>
    </source>
</evidence>
<name>A0A8S1U9S5_PAROT</name>
<dbReference type="EMBL" id="CAJJDP010000039">
    <property type="protein sequence ID" value="CAD8160827.1"/>
    <property type="molecule type" value="Genomic_DNA"/>
</dbReference>